<evidence type="ECO:0000313" key="1">
    <source>
        <dbReference type="EMBL" id="KAJ1084785.1"/>
    </source>
</evidence>
<accession>A0AAV7LAW6</accession>
<reference evidence="1" key="1">
    <citation type="journal article" date="2022" name="bioRxiv">
        <title>Sequencing and chromosome-scale assembly of the giantPleurodeles waltlgenome.</title>
        <authorList>
            <person name="Brown T."/>
            <person name="Elewa A."/>
            <person name="Iarovenko S."/>
            <person name="Subramanian E."/>
            <person name="Araus A.J."/>
            <person name="Petzold A."/>
            <person name="Susuki M."/>
            <person name="Suzuki K.-i.T."/>
            <person name="Hayashi T."/>
            <person name="Toyoda A."/>
            <person name="Oliveira C."/>
            <person name="Osipova E."/>
            <person name="Leigh N.D."/>
            <person name="Simon A."/>
            <person name="Yun M.H."/>
        </authorList>
    </citation>
    <scope>NUCLEOTIDE SEQUENCE</scope>
    <source>
        <strain evidence="1">20211129_DDA</strain>
        <tissue evidence="1">Liver</tissue>
    </source>
</reference>
<dbReference type="EMBL" id="JANPWB010000016">
    <property type="protein sequence ID" value="KAJ1084785.1"/>
    <property type="molecule type" value="Genomic_DNA"/>
</dbReference>
<evidence type="ECO:0008006" key="3">
    <source>
        <dbReference type="Google" id="ProtNLM"/>
    </source>
</evidence>
<gene>
    <name evidence="1" type="ORF">NDU88_004931</name>
</gene>
<dbReference type="AlphaFoldDB" id="A0AAV7LAW6"/>
<evidence type="ECO:0000313" key="2">
    <source>
        <dbReference type="Proteomes" id="UP001066276"/>
    </source>
</evidence>
<comment type="caution">
    <text evidence="1">The sequence shown here is derived from an EMBL/GenBank/DDBJ whole genome shotgun (WGS) entry which is preliminary data.</text>
</comment>
<sequence length="96" mass="10135">MSCIHPIKAASFAHVLLEDRLVAYDELATSVPKSTKIEQTPKCGRLEAQDQKAGKLEAQGEKAARLGPLKAGSLEALKAGKLEALALKADKPEGLA</sequence>
<organism evidence="1 2">
    <name type="scientific">Pleurodeles waltl</name>
    <name type="common">Iberian ribbed newt</name>
    <dbReference type="NCBI Taxonomy" id="8319"/>
    <lineage>
        <taxon>Eukaryota</taxon>
        <taxon>Metazoa</taxon>
        <taxon>Chordata</taxon>
        <taxon>Craniata</taxon>
        <taxon>Vertebrata</taxon>
        <taxon>Euteleostomi</taxon>
        <taxon>Amphibia</taxon>
        <taxon>Batrachia</taxon>
        <taxon>Caudata</taxon>
        <taxon>Salamandroidea</taxon>
        <taxon>Salamandridae</taxon>
        <taxon>Pleurodelinae</taxon>
        <taxon>Pleurodeles</taxon>
    </lineage>
</organism>
<proteinExistence type="predicted"/>
<keyword evidence="2" id="KW-1185">Reference proteome</keyword>
<protein>
    <recommendedName>
        <fullName evidence="3">Antifreeze protein</fullName>
    </recommendedName>
</protein>
<name>A0AAV7LAW6_PLEWA</name>
<dbReference type="Proteomes" id="UP001066276">
    <property type="component" value="Chromosome 12"/>
</dbReference>